<evidence type="ECO:0000256" key="6">
    <source>
        <dbReference type="SAM" id="MobiDB-lite"/>
    </source>
</evidence>
<dbReference type="SUPFAM" id="SSF47459">
    <property type="entry name" value="HLH, helix-loop-helix DNA-binding domain"/>
    <property type="match status" value="1"/>
</dbReference>
<evidence type="ECO:0000256" key="4">
    <source>
        <dbReference type="ARBA" id="ARBA00023242"/>
    </source>
</evidence>
<evidence type="ECO:0000256" key="1">
    <source>
        <dbReference type="ARBA" id="ARBA00004123"/>
    </source>
</evidence>
<keyword evidence="9" id="KW-1185">Reference proteome</keyword>
<dbReference type="AlphaFoldDB" id="A0A445JVP0"/>
<feature type="region of interest" description="Disordered" evidence="6">
    <location>
        <begin position="62"/>
        <end position="94"/>
    </location>
</feature>
<keyword evidence="2" id="KW-0805">Transcription regulation</keyword>
<feature type="coiled-coil region" evidence="5">
    <location>
        <begin position="185"/>
        <end position="212"/>
    </location>
</feature>
<evidence type="ECO:0000256" key="3">
    <source>
        <dbReference type="ARBA" id="ARBA00023163"/>
    </source>
</evidence>
<dbReference type="GO" id="GO:0005634">
    <property type="term" value="C:nucleus"/>
    <property type="evidence" value="ECO:0007669"/>
    <property type="project" value="UniProtKB-SubCell"/>
</dbReference>
<keyword evidence="3" id="KW-0804">Transcription</keyword>
<reference evidence="8 9" key="1">
    <citation type="submission" date="2018-09" db="EMBL/GenBank/DDBJ databases">
        <title>A high-quality reference genome of wild soybean provides a powerful tool to mine soybean genomes.</title>
        <authorList>
            <person name="Xie M."/>
            <person name="Chung C.Y.L."/>
            <person name="Li M.-W."/>
            <person name="Wong F.-L."/>
            <person name="Chan T.-F."/>
            <person name="Lam H.-M."/>
        </authorList>
    </citation>
    <scope>NUCLEOTIDE SEQUENCE [LARGE SCALE GENOMIC DNA]</scope>
    <source>
        <strain evidence="9">cv. W05</strain>
        <tissue evidence="8">Hypocotyl of etiolated seedlings</tissue>
    </source>
</reference>
<evidence type="ECO:0000256" key="5">
    <source>
        <dbReference type="SAM" id="Coils"/>
    </source>
</evidence>
<organism evidence="8 9">
    <name type="scientific">Glycine soja</name>
    <name type="common">Wild soybean</name>
    <dbReference type="NCBI Taxonomy" id="3848"/>
    <lineage>
        <taxon>Eukaryota</taxon>
        <taxon>Viridiplantae</taxon>
        <taxon>Streptophyta</taxon>
        <taxon>Embryophyta</taxon>
        <taxon>Tracheophyta</taxon>
        <taxon>Spermatophyta</taxon>
        <taxon>Magnoliopsida</taxon>
        <taxon>eudicotyledons</taxon>
        <taxon>Gunneridae</taxon>
        <taxon>Pentapetalae</taxon>
        <taxon>rosids</taxon>
        <taxon>fabids</taxon>
        <taxon>Fabales</taxon>
        <taxon>Fabaceae</taxon>
        <taxon>Papilionoideae</taxon>
        <taxon>50 kb inversion clade</taxon>
        <taxon>NPAAA clade</taxon>
        <taxon>indigoferoid/millettioid clade</taxon>
        <taxon>Phaseoleae</taxon>
        <taxon>Glycine</taxon>
        <taxon>Glycine subgen. Soja</taxon>
    </lineage>
</organism>
<dbReference type="InterPro" id="IPR052610">
    <property type="entry name" value="bHLH_transcription_regulator"/>
</dbReference>
<dbReference type="PANTHER" id="PTHR45959:SF2">
    <property type="entry name" value="BHLH TRANSCRIPTION FACTOR"/>
    <property type="match status" value="1"/>
</dbReference>
<sequence>MEESPERWLRFLEMDECNLFGHMHSLVEVFKGENLVQQEKSCKSHPCDSNITKESTTILLRNPINDSSSLEKNPGFDNRSSLKQHASQDEPLFSSSSMPYTLSFEDSTAVPYVLNKTCQCYHGENSKETQEEPKNNRKSKRGRSSSEIQDHIMSERKRRENIAKLFIALSAVIPVLKKTDKASVLKTAIDYVKYLQKRVKDLEEESKKRKVEYAVCFKTNKYNIGTVVDDSDIPINIRPKIEARVSGKDALIKVMCEKRKDIVAKILGKLAALNLSIVCCNVLPFANSALNITCIAQMDHEFTMTLDDLVKILTEDLFDCCN</sequence>
<evidence type="ECO:0000313" key="8">
    <source>
        <dbReference type="EMBL" id="RZC02519.1"/>
    </source>
</evidence>
<dbReference type="SMART" id="SM00353">
    <property type="entry name" value="HLH"/>
    <property type="match status" value="1"/>
</dbReference>
<accession>A0A445JVP0</accession>
<protein>
    <submittedName>
        <fullName evidence="8">Transcription factor bHLH25 isoform A</fullName>
    </submittedName>
</protein>
<evidence type="ECO:0000256" key="2">
    <source>
        <dbReference type="ARBA" id="ARBA00023015"/>
    </source>
</evidence>
<gene>
    <name evidence="8" type="ORF">D0Y65_017593</name>
</gene>
<name>A0A445JVP0_GLYSO</name>
<dbReference type="PROSITE" id="PS50888">
    <property type="entry name" value="BHLH"/>
    <property type="match status" value="1"/>
</dbReference>
<feature type="compositionally biased region" description="Basic and acidic residues" evidence="6">
    <location>
        <begin position="124"/>
        <end position="135"/>
    </location>
</feature>
<dbReference type="EMBL" id="QZWG01000007">
    <property type="protein sequence ID" value="RZC02519.1"/>
    <property type="molecule type" value="Genomic_DNA"/>
</dbReference>
<feature type="region of interest" description="Disordered" evidence="6">
    <location>
        <begin position="124"/>
        <end position="149"/>
    </location>
</feature>
<dbReference type="GO" id="GO:0046983">
    <property type="term" value="F:protein dimerization activity"/>
    <property type="evidence" value="ECO:0007669"/>
    <property type="project" value="InterPro"/>
</dbReference>
<dbReference type="Gramene" id="XM_028384388.1">
    <property type="protein sequence ID" value="XP_028240189.1"/>
    <property type="gene ID" value="LOC114418852"/>
</dbReference>
<proteinExistence type="predicted"/>
<dbReference type="Proteomes" id="UP000289340">
    <property type="component" value="Chromosome 7"/>
</dbReference>
<dbReference type="Pfam" id="PF00010">
    <property type="entry name" value="HLH"/>
    <property type="match status" value="1"/>
</dbReference>
<evidence type="ECO:0000313" key="9">
    <source>
        <dbReference type="Proteomes" id="UP000289340"/>
    </source>
</evidence>
<feature type="domain" description="BHLH" evidence="7">
    <location>
        <begin position="146"/>
        <end position="195"/>
    </location>
</feature>
<dbReference type="SMR" id="A0A445JVP0"/>
<dbReference type="InterPro" id="IPR011598">
    <property type="entry name" value="bHLH_dom"/>
</dbReference>
<dbReference type="Gene3D" id="4.10.280.10">
    <property type="entry name" value="Helix-loop-helix DNA-binding domain"/>
    <property type="match status" value="1"/>
</dbReference>
<keyword evidence="5" id="KW-0175">Coiled coil</keyword>
<comment type="caution">
    <text evidence="8">The sequence shown here is derived from an EMBL/GenBank/DDBJ whole genome shotgun (WGS) entry which is preliminary data.</text>
</comment>
<dbReference type="PANTHER" id="PTHR45959">
    <property type="entry name" value="BHLH TRANSCRIPTION FACTOR"/>
    <property type="match status" value="1"/>
</dbReference>
<keyword evidence="4" id="KW-0539">Nucleus</keyword>
<feature type="compositionally biased region" description="Polar residues" evidence="6">
    <location>
        <begin position="62"/>
        <end position="71"/>
    </location>
</feature>
<dbReference type="InterPro" id="IPR036638">
    <property type="entry name" value="HLH_DNA-bd_sf"/>
</dbReference>
<evidence type="ECO:0000259" key="7">
    <source>
        <dbReference type="PROSITE" id="PS50888"/>
    </source>
</evidence>
<comment type="subcellular location">
    <subcellularLocation>
        <location evidence="1">Nucleus</location>
    </subcellularLocation>
</comment>